<dbReference type="OrthoDB" id="9772295at2"/>
<dbReference type="Proteomes" id="UP000284006">
    <property type="component" value="Unassembled WGS sequence"/>
</dbReference>
<dbReference type="Pfam" id="PF08811">
    <property type="entry name" value="DUF1800"/>
    <property type="match status" value="1"/>
</dbReference>
<dbReference type="PANTHER" id="PTHR43737">
    <property type="entry name" value="BLL7424 PROTEIN"/>
    <property type="match status" value="1"/>
</dbReference>
<gene>
    <name evidence="2" type="ORF">D3872_15120</name>
</gene>
<dbReference type="EMBL" id="QYUP01000121">
    <property type="protein sequence ID" value="RJG15043.1"/>
    <property type="molecule type" value="Genomic_DNA"/>
</dbReference>
<feature type="compositionally biased region" description="Pro residues" evidence="1">
    <location>
        <begin position="43"/>
        <end position="63"/>
    </location>
</feature>
<keyword evidence="3" id="KW-1185">Reference proteome</keyword>
<sequence>MADHELTIDSTGEQDRESGGSTLAVAVPALLLAACGGGSGAPAPSPAPAPAPGPAPVPPPVPSGPSAVEASRFLAQASMGATREQIARVQAVGYAGWLDEQFAMAPSSTRWDFLVARGLNTVANKNGEAGADAAVWRKLLTSPDTLRQRVTLALSEIIVTSVSGFSGGWKAFSAAAFLDLLEADAFGNYRILLEKVSTSAPMGEYLTFRGSVKFNATTGALPDENYARELLQLFTIGLVALNLDGTPKLAGGQQQETYGQDDIAGLARVFTGWNYDLAGGNTDTPDFKRRPMVVTAARHETGAKAFLGTTIPAGTSADESLRRALDVIFAHPNTAPFIGRQLIMRLVCSNPSPAYVTRIATVFNNDGTGIKGNLKAVVKAILLDDEARAAARIADPAFGKQREPILRLAAWARAFKADSPSNAWAVGNTSDPATRLGQSPLRSASVFNFFRPGYVPPNSAIGSAGMVAPEFQITNESSVVGYVNFMQTVVRSGIGDVKADYTALMPLADTAQALLDELNLVLAAGQLSAATMSLLKGALDSMPSGTDAARQNRIHTALTLMLAAPEFIIQK</sequence>
<organism evidence="2 3">
    <name type="scientific">Massilia cavernae</name>
    <dbReference type="NCBI Taxonomy" id="2320864"/>
    <lineage>
        <taxon>Bacteria</taxon>
        <taxon>Pseudomonadati</taxon>
        <taxon>Pseudomonadota</taxon>
        <taxon>Betaproteobacteria</taxon>
        <taxon>Burkholderiales</taxon>
        <taxon>Oxalobacteraceae</taxon>
        <taxon>Telluria group</taxon>
        <taxon>Massilia</taxon>
    </lineage>
</organism>
<evidence type="ECO:0000256" key="1">
    <source>
        <dbReference type="SAM" id="MobiDB-lite"/>
    </source>
</evidence>
<dbReference type="InterPro" id="IPR014917">
    <property type="entry name" value="DUF1800"/>
</dbReference>
<feature type="region of interest" description="Disordered" evidence="1">
    <location>
        <begin position="1"/>
        <end position="20"/>
    </location>
</feature>
<evidence type="ECO:0000313" key="3">
    <source>
        <dbReference type="Proteomes" id="UP000284006"/>
    </source>
</evidence>
<reference evidence="2 3" key="1">
    <citation type="submission" date="2018-09" db="EMBL/GenBank/DDBJ databases">
        <authorList>
            <person name="Zhu H."/>
        </authorList>
    </citation>
    <scope>NUCLEOTIDE SEQUENCE [LARGE SCALE GENOMIC DNA]</scope>
    <source>
        <strain evidence="2 3">K1S02-61</strain>
    </source>
</reference>
<dbReference type="PANTHER" id="PTHR43737:SF1">
    <property type="entry name" value="DUF1501 DOMAIN-CONTAINING PROTEIN"/>
    <property type="match status" value="1"/>
</dbReference>
<comment type="caution">
    <text evidence="2">The sequence shown here is derived from an EMBL/GenBank/DDBJ whole genome shotgun (WGS) entry which is preliminary data.</text>
</comment>
<feature type="compositionally biased region" description="Basic and acidic residues" evidence="1">
    <location>
        <begin position="1"/>
        <end position="18"/>
    </location>
</feature>
<feature type="region of interest" description="Disordered" evidence="1">
    <location>
        <begin position="38"/>
        <end position="66"/>
    </location>
</feature>
<dbReference type="RefSeq" id="WP_119811580.1">
    <property type="nucleotide sequence ID" value="NZ_QYUP01000121.1"/>
</dbReference>
<name>A0A418XRE6_9BURK</name>
<evidence type="ECO:0000313" key="2">
    <source>
        <dbReference type="EMBL" id="RJG15043.1"/>
    </source>
</evidence>
<proteinExistence type="predicted"/>
<accession>A0A418XRE6</accession>
<protein>
    <submittedName>
        <fullName evidence="2">DUF1800 domain-containing protein</fullName>
    </submittedName>
</protein>
<dbReference type="AlphaFoldDB" id="A0A418XRE6"/>